<comment type="caution">
    <text evidence="2">The sequence shown here is derived from an EMBL/GenBank/DDBJ whole genome shotgun (WGS) entry which is preliminary data.</text>
</comment>
<feature type="compositionally biased region" description="Basic and acidic residues" evidence="1">
    <location>
        <begin position="181"/>
        <end position="195"/>
    </location>
</feature>
<feature type="compositionally biased region" description="Polar residues" evidence="1">
    <location>
        <begin position="100"/>
        <end position="111"/>
    </location>
</feature>
<sequence>MPLRAWLKSQSARRQKKPYTSFRTDASPPPLSRKNAPRLFTPDYSSPPSPRPPSRSVSPHTTSHRTPEATCFTPPRKTSSIPPHTTSPLTPPESIHSEEQSWITYSESSLRGNRGRDVRLPQDSAGIAPVAFGDSTPKRGRSPGRSRGRNSGTMPTPPQTPTSSSSLFGNGEDGDDNQGPHGHDNDYRYGNRDVHVYAPTPPDSDALYPLASRKEELVELFTLHGPVYGEEWRLRGAYDKTKKSRERPPTEDIGLVNEELMNGYASGDEGYDEMWALLLERG</sequence>
<feature type="region of interest" description="Disordered" evidence="1">
    <location>
        <begin position="1"/>
        <end position="202"/>
    </location>
</feature>
<reference evidence="2 3" key="1">
    <citation type="submission" date="2017-04" db="EMBL/GenBank/DDBJ databases">
        <title>Draft genome sequence of Tuber borchii Vittad., a whitish edible truffle.</title>
        <authorList>
            <consortium name="DOE Joint Genome Institute"/>
            <person name="Murat C."/>
            <person name="Kuo A."/>
            <person name="Barry K.W."/>
            <person name="Clum A."/>
            <person name="Dockter R.B."/>
            <person name="Fauchery L."/>
            <person name="Iotti M."/>
            <person name="Kohler A."/>
            <person name="Labutti K."/>
            <person name="Lindquist E.A."/>
            <person name="Lipzen A."/>
            <person name="Ohm R.A."/>
            <person name="Wang M."/>
            <person name="Grigoriev I.V."/>
            <person name="Zambonelli A."/>
            <person name="Martin F.M."/>
        </authorList>
    </citation>
    <scope>NUCLEOTIDE SEQUENCE [LARGE SCALE GENOMIC DNA]</scope>
    <source>
        <strain evidence="2 3">Tbo3840</strain>
    </source>
</reference>
<evidence type="ECO:0000256" key="1">
    <source>
        <dbReference type="SAM" id="MobiDB-lite"/>
    </source>
</evidence>
<feature type="compositionally biased region" description="Basic residues" evidence="1">
    <location>
        <begin position="138"/>
        <end position="148"/>
    </location>
</feature>
<organism evidence="2 3">
    <name type="scientific">Tuber borchii</name>
    <name type="common">White truffle</name>
    <dbReference type="NCBI Taxonomy" id="42251"/>
    <lineage>
        <taxon>Eukaryota</taxon>
        <taxon>Fungi</taxon>
        <taxon>Dikarya</taxon>
        <taxon>Ascomycota</taxon>
        <taxon>Pezizomycotina</taxon>
        <taxon>Pezizomycetes</taxon>
        <taxon>Pezizales</taxon>
        <taxon>Tuberaceae</taxon>
        <taxon>Tuber</taxon>
    </lineage>
</organism>
<dbReference type="EMBL" id="NESQ01000002">
    <property type="protein sequence ID" value="PUU84218.1"/>
    <property type="molecule type" value="Genomic_DNA"/>
</dbReference>
<feature type="compositionally biased region" description="Polar residues" evidence="1">
    <location>
        <begin position="76"/>
        <end position="88"/>
    </location>
</feature>
<evidence type="ECO:0000313" key="2">
    <source>
        <dbReference type="EMBL" id="PUU84218.1"/>
    </source>
</evidence>
<dbReference type="AlphaFoldDB" id="A0A2T7A906"/>
<evidence type="ECO:0000313" key="3">
    <source>
        <dbReference type="Proteomes" id="UP000244722"/>
    </source>
</evidence>
<protein>
    <submittedName>
        <fullName evidence="2">Uncharacterized protein</fullName>
    </submittedName>
</protein>
<proteinExistence type="predicted"/>
<gene>
    <name evidence="2" type="ORF">B9Z19DRAFT_1118078</name>
</gene>
<keyword evidence="3" id="KW-1185">Reference proteome</keyword>
<accession>A0A2T7A906</accession>
<dbReference type="OrthoDB" id="5414194at2759"/>
<name>A0A2T7A906_TUBBO</name>
<dbReference type="Proteomes" id="UP000244722">
    <property type="component" value="Unassembled WGS sequence"/>
</dbReference>